<organism evidence="2 3">
    <name type="scientific">Stieleria magnilauensis</name>
    <dbReference type="NCBI Taxonomy" id="2527963"/>
    <lineage>
        <taxon>Bacteria</taxon>
        <taxon>Pseudomonadati</taxon>
        <taxon>Planctomycetota</taxon>
        <taxon>Planctomycetia</taxon>
        <taxon>Pirellulales</taxon>
        <taxon>Pirellulaceae</taxon>
        <taxon>Stieleria</taxon>
    </lineage>
</organism>
<evidence type="ECO:0000313" key="2">
    <source>
        <dbReference type="EMBL" id="QDV82625.1"/>
    </source>
</evidence>
<dbReference type="InterPro" id="IPR011050">
    <property type="entry name" value="Pectin_lyase_fold/virulence"/>
</dbReference>
<name>A0ABX5XML7_9BACT</name>
<accession>A0ABX5XML7</accession>
<evidence type="ECO:0000256" key="1">
    <source>
        <dbReference type="SAM" id="MobiDB-lite"/>
    </source>
</evidence>
<feature type="region of interest" description="Disordered" evidence="1">
    <location>
        <begin position="2320"/>
        <end position="2345"/>
    </location>
</feature>
<keyword evidence="3" id="KW-1185">Reference proteome</keyword>
<sequence length="2378" mass="245514">MLGRGAKNDERAGRQIGRWLRDLIDRCSVAAQCPIESPVGNAVKHFLAVGREPSGVSGTMRDRRACALPRTPRQTQRINGSQRCPGGPQWLTPRLTPLEPRIVLNATAELSAASGLLIFGDLADDEVHFQTVGSGDSIQLTDAFGTVIPIAGHHGGATGSETDPLAVSQITNGQVTIDLGGGDDLLQIELPDGINLDVLDAGGADRTVLGFQPITSPSPPTEINIVGETIELTPSGTSIQFADRIVSLTGGVILGAALPTGLTQIDLGAGVFEVQGTVTLDGSVRVIGDSGEVLWQDATISASSDDLSLFFEFDPDANSVIRLGQIDTSAGETIEDVRVVSATETRFTGDVTIRDSLSVDSRDQVDFQGDVTAGNVGIRSGEIVAAGNIATDSGALVLIAGDRLVIDGRVDGAAAGTAGNVTLSAPNLFLTDASITTDGANVLVSGNSRISGQVVLDTALGPTATGGDVIWIGPITSDDSMPAGTLTAGALTIEALGASAGGRVEIQGNVGGTSADSPQNLAGFAIAAEDLSVRDVSVDGGDVVLAGDQIRLAGATIRSTDSSSNAGGNIQLSGDVVFERTITELNAAQQLTLDGNHRTLGPNNSVMLLAGDSATIRAELQGGDQLSVDAAGSIVVDADLTDWNGVSLAADGGIQVAGDSSSTRQISATGSVFFQNDVTFAADTQLQAMHVRFDDAISVQPSRIVELSAVMIDSQGQTAIEKQGDGELVLLAENTSSTDLIIVGGTLRVDGSIDAAAVVEVRDGAVLAGSGEIRGTVTVAGGTLSPNEFISGSPTGQLRFGALSLSADATFQVDVDGATVGQSLDSVAIDGQPIEIVGALLQLDVAVTLPGDTELVIVQNDSDGPVTGRFVSNVDEDGQPLATPRELFDGARVLTRFGPGAAAVPAFITYFGGDGNDVAIVTAGDRLQPAGKVTIVSRAGVDLEIRSGDSLADAQAADPTVRPIAGLNGRMLVLDATAEQSELLIDVNGFVDVGANPLHFDVDIVFDTAQVPGDASVTIFDSDRSTLDSPDQFDFVYHTADELSLTVQHDPSLAPAYDITMLGVRLVDLQLPSAVLSAQLTRAADQLDVIGDSDPTMTQWQLFSGGRSGELHFENPTDSLSIDGRDGNDRLSFADFGQDFDAVSTVVGGQGVDEVNWNADIDVGMLNVASTFLLDAESVAIDGDLTLIGGDIRINASDALVVRSTVDANTGQIVIDSAAPQSDLSLGTLRSTAAGVAVSLHGGEFLLGNIFTPNGTLVLGSDDSLGTIGSVGQAIGSQIDAIEVTASSTGQLDLGSTTNSIDNVHVAADQGVTVRDSADDLRLFVSAADTIDVQVAGDLVLESVFTTNGLVKLVAAGNLVADAGQSSVNVGGDVVEITAGGIFPGQSNTTETMASIGSVSVPIQVAALQSFSASTSATGGSIFVGSFEVSGVIASTGTLPIGLVDAGNGRIEIDAVAIEDADLDSTVDLIGREIRLGARAGIGAGGTITVTGVADVQAVTDLGAIRMDVLADRTVKLSRVRTGGGNGDEILIRHSGDDRLSIIDVGNADGDVTLLTETASMDVLSEVSPTALSAGGIGKVVLQNLGGQSDITVRGGVVSESGDVTIAARRNLVFTPSGHLTSLGGSVLLSGGNAPDLPASTIALQDGSVIDAGSGTVAIQTPGNVFVSSIRSTHNGQAISIESPFGSLIDAGDQDVDLVAESGLVRIDVAGGVGDRDAIETEIVGLAAFVRQTGALQIREGSAIELVDVLTADGKIEIVAVGDIVAERVRSQNAAGQDAGQHRDVRLVATAGDSDILVRLIVTDSADSTEQVTDVELVAGDDVLSFGANSLLVADDLRVESGNATADAGDAIRLVTNVNDLELSVLGTARGDVEIDEVDTIRLASSDRQDDGETVSTVNGEIRVRASESILVFDSFRVDDLNSRRGDVELIAGGANGRIRLQAGRLIQLDDSVQIQARQSVIGAVTIDAPQIVLGEDFQIETGEGVGVARRFATRPDDGLSDTAFYDATTIATNRLEQAAVNDATGVLTVDIGNPGERGLTINIDWGAATQRFQQIDSLSGDAPPLQVEHLYLEPDILDARFNGRTSATDPLEVRFSVRHHESIVVTGTTIQQADSVVHVVEGELISSTDNPLTEDAPSVPILENGTARFIIPSLSIPVAFFPVRDVIPVIEQVPVFVSNETVVVVLGGTMETTEVVASTTTAREEFFQIRVLSPDPEGDDLVPPTRLPDDIISGDQLKKLFQSLPDGRYQIQYVLGDGNVRSILSVDLRNGKPVLPGDAPDGGALRLVPVVPGAGLDIQNADDLDADDSDADDQTDAVEELDRSSHWVPPMRLDRPPEVREPDAWEAPRLSRFSVAGRFRARVDGLSAADGREASER</sequence>
<proteinExistence type="predicted"/>
<dbReference type="Proteomes" id="UP000318081">
    <property type="component" value="Chromosome"/>
</dbReference>
<gene>
    <name evidence="2" type="ORF">TBK1r_15560</name>
</gene>
<reference evidence="2 3" key="1">
    <citation type="submission" date="2019-02" db="EMBL/GenBank/DDBJ databases">
        <title>Deep-cultivation of Planctomycetes and their phenomic and genomic characterization uncovers novel biology.</title>
        <authorList>
            <person name="Wiegand S."/>
            <person name="Jogler M."/>
            <person name="Boedeker C."/>
            <person name="Pinto D."/>
            <person name="Vollmers J."/>
            <person name="Rivas-Marin E."/>
            <person name="Kohn T."/>
            <person name="Peeters S.H."/>
            <person name="Heuer A."/>
            <person name="Rast P."/>
            <person name="Oberbeckmann S."/>
            <person name="Bunk B."/>
            <person name="Jeske O."/>
            <person name="Meyerdierks A."/>
            <person name="Storesund J.E."/>
            <person name="Kallscheuer N."/>
            <person name="Luecker S."/>
            <person name="Lage O.M."/>
            <person name="Pohl T."/>
            <person name="Merkel B.J."/>
            <person name="Hornburger P."/>
            <person name="Mueller R.-W."/>
            <person name="Bruemmer F."/>
            <person name="Labrenz M."/>
            <person name="Spormann A.M."/>
            <person name="Op den Camp H."/>
            <person name="Overmann J."/>
            <person name="Amann R."/>
            <person name="Jetten M.S.M."/>
            <person name="Mascher T."/>
            <person name="Medema M.H."/>
            <person name="Devos D.P."/>
            <person name="Kaster A.-K."/>
            <person name="Ovreas L."/>
            <person name="Rohde M."/>
            <person name="Galperin M.Y."/>
            <person name="Jogler C."/>
        </authorList>
    </citation>
    <scope>NUCLEOTIDE SEQUENCE [LARGE SCALE GENOMIC DNA]</scope>
    <source>
        <strain evidence="2 3">TBK1r</strain>
    </source>
</reference>
<evidence type="ECO:0000313" key="3">
    <source>
        <dbReference type="Proteomes" id="UP000318081"/>
    </source>
</evidence>
<dbReference type="SUPFAM" id="SSF51126">
    <property type="entry name" value="Pectin lyase-like"/>
    <property type="match status" value="1"/>
</dbReference>
<dbReference type="EMBL" id="CP036432">
    <property type="protein sequence ID" value="QDV82625.1"/>
    <property type="molecule type" value="Genomic_DNA"/>
</dbReference>
<feature type="compositionally biased region" description="Basic and acidic residues" evidence="1">
    <location>
        <begin position="2333"/>
        <end position="2344"/>
    </location>
</feature>
<protein>
    <submittedName>
        <fullName evidence="2">Uncharacterized protein</fullName>
    </submittedName>
</protein>